<name>A0A455T1V7_9CHLR</name>
<organism evidence="1">
    <name type="scientific">Thermogemmatispora argillosa</name>
    <dbReference type="NCBI Taxonomy" id="2045280"/>
    <lineage>
        <taxon>Bacteria</taxon>
        <taxon>Bacillati</taxon>
        <taxon>Chloroflexota</taxon>
        <taxon>Ktedonobacteria</taxon>
        <taxon>Thermogemmatisporales</taxon>
        <taxon>Thermogemmatisporaceae</taxon>
        <taxon>Thermogemmatispora</taxon>
    </lineage>
</organism>
<sequence length="53" mass="5645">MIYSGTFPENVGYVYTYSWQNSTLIPSATASLLALVAPAPNGTCCILTAYPVL</sequence>
<evidence type="ECO:0000313" key="1">
    <source>
        <dbReference type="EMBL" id="BBH93339.1"/>
    </source>
</evidence>
<accession>A0A455T1V7</accession>
<dbReference type="AlphaFoldDB" id="A0A455T1V7"/>
<protein>
    <submittedName>
        <fullName evidence="1">Uncharacterized protein</fullName>
    </submittedName>
</protein>
<gene>
    <name evidence="1" type="ORF">KTA_15380</name>
</gene>
<proteinExistence type="predicted"/>
<reference evidence="1" key="1">
    <citation type="submission" date="2018-12" db="EMBL/GenBank/DDBJ databases">
        <title>Novel natural products biosynthetic potential of the class Ktedonobacteria.</title>
        <authorList>
            <person name="Zheng Y."/>
            <person name="Saitou A."/>
            <person name="Wang C.M."/>
            <person name="Toyoda A."/>
            <person name="Minakuchi Y."/>
            <person name="Sekiguchi Y."/>
            <person name="Ueda K."/>
            <person name="Takano H."/>
            <person name="Sakai Y."/>
            <person name="Yokota A."/>
            <person name="Yabe S."/>
        </authorList>
    </citation>
    <scope>NUCLEOTIDE SEQUENCE</scope>
    <source>
        <strain evidence="1">A3-2</strain>
    </source>
</reference>
<dbReference type="EMBL" id="AP019377">
    <property type="protein sequence ID" value="BBH93339.1"/>
    <property type="molecule type" value="Genomic_DNA"/>
</dbReference>